<evidence type="ECO:0000313" key="8">
    <source>
        <dbReference type="EMBL" id="KJL38752.1"/>
    </source>
</evidence>
<comment type="caution">
    <text evidence="8">The sequence shown here is derived from an EMBL/GenBank/DDBJ whole genome shotgun (WGS) entry which is preliminary data.</text>
</comment>
<dbReference type="InterPro" id="IPR013325">
    <property type="entry name" value="RNA_pol_sigma_r2"/>
</dbReference>
<dbReference type="PANTHER" id="PTHR43133:SF8">
    <property type="entry name" value="RNA POLYMERASE SIGMA FACTOR HI_1459-RELATED"/>
    <property type="match status" value="1"/>
</dbReference>
<evidence type="ECO:0000256" key="1">
    <source>
        <dbReference type="ARBA" id="ARBA00010641"/>
    </source>
</evidence>
<dbReference type="Gene3D" id="1.10.1740.10">
    <property type="match status" value="1"/>
</dbReference>
<dbReference type="Gene3D" id="1.10.10.10">
    <property type="entry name" value="Winged helix-like DNA-binding domain superfamily/Winged helix DNA-binding domain"/>
    <property type="match status" value="1"/>
</dbReference>
<dbReference type="CDD" id="cd06171">
    <property type="entry name" value="Sigma70_r4"/>
    <property type="match status" value="1"/>
</dbReference>
<evidence type="ECO:0000313" key="9">
    <source>
        <dbReference type="Proteomes" id="UP000033956"/>
    </source>
</evidence>
<comment type="similarity">
    <text evidence="1">Belongs to the sigma-70 factor family. ECF subfamily.</text>
</comment>
<dbReference type="NCBIfam" id="TIGR02937">
    <property type="entry name" value="sigma70-ECF"/>
    <property type="match status" value="1"/>
</dbReference>
<accession>A0A0M2H4T8</accession>
<proteinExistence type="inferred from homology"/>
<evidence type="ECO:0000256" key="4">
    <source>
        <dbReference type="ARBA" id="ARBA00023125"/>
    </source>
</evidence>
<evidence type="ECO:0000259" key="6">
    <source>
        <dbReference type="Pfam" id="PF04542"/>
    </source>
</evidence>
<dbReference type="SUPFAM" id="SSF88659">
    <property type="entry name" value="Sigma3 and sigma4 domains of RNA polymerase sigma factors"/>
    <property type="match status" value="1"/>
</dbReference>
<dbReference type="Pfam" id="PF04542">
    <property type="entry name" value="Sigma70_r2"/>
    <property type="match status" value="1"/>
</dbReference>
<protein>
    <submittedName>
        <fullName evidence="8">ECF RNA polymerase sigma factor SigE</fullName>
    </submittedName>
</protein>
<dbReference type="InterPro" id="IPR039425">
    <property type="entry name" value="RNA_pol_sigma-70-like"/>
</dbReference>
<dbReference type="Proteomes" id="UP000033956">
    <property type="component" value="Unassembled WGS sequence"/>
</dbReference>
<organism evidence="8 9">
    <name type="scientific">Microbacterium terrae</name>
    <dbReference type="NCBI Taxonomy" id="69369"/>
    <lineage>
        <taxon>Bacteria</taxon>
        <taxon>Bacillati</taxon>
        <taxon>Actinomycetota</taxon>
        <taxon>Actinomycetes</taxon>
        <taxon>Micrococcales</taxon>
        <taxon>Microbacteriaceae</taxon>
        <taxon>Microbacterium</taxon>
    </lineage>
</organism>
<dbReference type="InterPro" id="IPR007627">
    <property type="entry name" value="RNA_pol_sigma70_r2"/>
</dbReference>
<dbReference type="GO" id="GO:0016987">
    <property type="term" value="F:sigma factor activity"/>
    <property type="evidence" value="ECO:0007669"/>
    <property type="project" value="UniProtKB-KW"/>
</dbReference>
<keyword evidence="4" id="KW-0238">DNA-binding</keyword>
<evidence type="ECO:0000259" key="7">
    <source>
        <dbReference type="Pfam" id="PF08281"/>
    </source>
</evidence>
<dbReference type="GO" id="GO:0006352">
    <property type="term" value="P:DNA-templated transcription initiation"/>
    <property type="evidence" value="ECO:0007669"/>
    <property type="project" value="InterPro"/>
</dbReference>
<reference evidence="8 9" key="1">
    <citation type="submission" date="2015-02" db="EMBL/GenBank/DDBJ databases">
        <title>Draft genome sequences of ten Microbacterium spp. with emphasis on heavy metal contaminated environments.</title>
        <authorList>
            <person name="Corretto E."/>
        </authorList>
    </citation>
    <scope>NUCLEOTIDE SEQUENCE [LARGE SCALE GENOMIC DNA]</scope>
    <source>
        <strain evidence="8 9">DSM 12510</strain>
    </source>
</reference>
<dbReference type="SUPFAM" id="SSF88946">
    <property type="entry name" value="Sigma2 domain of RNA polymerase sigma factors"/>
    <property type="match status" value="1"/>
</dbReference>
<dbReference type="InterPro" id="IPR013324">
    <property type="entry name" value="RNA_pol_sigma_r3/r4-like"/>
</dbReference>
<dbReference type="PATRIC" id="fig|92835.4.peg.2581"/>
<dbReference type="AlphaFoldDB" id="A0A0M2H4T8"/>
<dbReference type="InterPro" id="IPR013249">
    <property type="entry name" value="RNA_pol_sigma70_r4_t2"/>
</dbReference>
<dbReference type="RefSeq" id="WP_045276435.1">
    <property type="nucleotide sequence ID" value="NZ_BAAAUP010000002.1"/>
</dbReference>
<evidence type="ECO:0000256" key="5">
    <source>
        <dbReference type="ARBA" id="ARBA00023163"/>
    </source>
</evidence>
<evidence type="ECO:0000256" key="3">
    <source>
        <dbReference type="ARBA" id="ARBA00023082"/>
    </source>
</evidence>
<evidence type="ECO:0000256" key="2">
    <source>
        <dbReference type="ARBA" id="ARBA00023015"/>
    </source>
</evidence>
<sequence>MDDDASDWARVRAGDSVALAALFDRHEARLFRHACRLLTAREDAKDAVVIAFYELWRKRASVRLVDGSPLPWLLNTVSNSARNLERSSRRYRALIARAPEPRSTQIVTADETGVMAALRRLPAREQSVVVLTILEGYPDREAAQTLGIPVGTVKSRLARARTKLRDAMTTLEAS</sequence>
<dbReference type="InterPro" id="IPR036388">
    <property type="entry name" value="WH-like_DNA-bd_sf"/>
</dbReference>
<keyword evidence="5" id="KW-0804">Transcription</keyword>
<dbReference type="OrthoDB" id="3747638at2"/>
<dbReference type="EMBL" id="JYIZ01000054">
    <property type="protein sequence ID" value="KJL38752.1"/>
    <property type="molecule type" value="Genomic_DNA"/>
</dbReference>
<keyword evidence="3" id="KW-0731">Sigma factor</keyword>
<feature type="domain" description="RNA polymerase sigma-70 region 2" evidence="6">
    <location>
        <begin position="22"/>
        <end position="90"/>
    </location>
</feature>
<dbReference type="PANTHER" id="PTHR43133">
    <property type="entry name" value="RNA POLYMERASE ECF-TYPE SIGMA FACTO"/>
    <property type="match status" value="1"/>
</dbReference>
<dbReference type="GO" id="GO:0003677">
    <property type="term" value="F:DNA binding"/>
    <property type="evidence" value="ECO:0007669"/>
    <property type="project" value="UniProtKB-KW"/>
</dbReference>
<keyword evidence="2" id="KW-0805">Transcription regulation</keyword>
<dbReference type="InterPro" id="IPR014284">
    <property type="entry name" value="RNA_pol_sigma-70_dom"/>
</dbReference>
<gene>
    <name evidence="8" type="primary">sigE_3</name>
    <name evidence="8" type="ORF">RS81_02547</name>
</gene>
<name>A0A0M2H4T8_9MICO</name>
<dbReference type="Pfam" id="PF08281">
    <property type="entry name" value="Sigma70_r4_2"/>
    <property type="match status" value="1"/>
</dbReference>
<dbReference type="STRING" id="92835.RS81_02547"/>
<feature type="domain" description="RNA polymerase sigma factor 70 region 4 type 2" evidence="7">
    <location>
        <begin position="114"/>
        <end position="164"/>
    </location>
</feature>
<keyword evidence="9" id="KW-1185">Reference proteome</keyword>